<evidence type="ECO:0000313" key="2">
    <source>
        <dbReference type="Proteomes" id="UP001383192"/>
    </source>
</evidence>
<dbReference type="AlphaFoldDB" id="A0AAW0D4P0"/>
<dbReference type="Pfam" id="PF14269">
    <property type="entry name" value="Arylsulfotran_2"/>
    <property type="match status" value="1"/>
</dbReference>
<organism evidence="1 2">
    <name type="scientific">Paramarasmius palmivorus</name>
    <dbReference type="NCBI Taxonomy" id="297713"/>
    <lineage>
        <taxon>Eukaryota</taxon>
        <taxon>Fungi</taxon>
        <taxon>Dikarya</taxon>
        <taxon>Basidiomycota</taxon>
        <taxon>Agaricomycotina</taxon>
        <taxon>Agaricomycetes</taxon>
        <taxon>Agaricomycetidae</taxon>
        <taxon>Agaricales</taxon>
        <taxon>Marasmiineae</taxon>
        <taxon>Marasmiaceae</taxon>
        <taxon>Paramarasmius</taxon>
    </lineage>
</organism>
<sequence length="406" mass="44372">MDLTPYNGTSQGWILDGVVQEIDITSGKAIWTWKSSEHVDPGDCYYPVGDFGKESGGNAWDYFHTNSVEKDGFGNYLISSRHCNAVYYLAGSDGRVIWRLGGQNSSFSMGQGTQFSFQHDARWISLTETNGRMSLFDNAGMFGVYNEDSARGLLIDLDFQAMTATLVQDYLPWDRTVSESQGSMQVQPNGDVLIGQVSFAALKDPEYAASGEMLWTAQFGVDTQVSGYRALRYNWTGNPATIPSIELVQGKSSMLSIYASWNGATEINKWELLGSSDTNGSGAVSLYNRTKTGFETTITISTSLEKYDDYTHFAMRAIDRSGQPLGTSHYVSLSSAGGLSTGSNGNNGSSIISSFHRTMPAWGNTGQQSMTLRRQAKVFVRDLKKDTGSASFSGMTGRLLRLVAEV</sequence>
<comment type="caution">
    <text evidence="1">The sequence shown here is derived from an EMBL/GenBank/DDBJ whole genome shotgun (WGS) entry which is preliminary data.</text>
</comment>
<evidence type="ECO:0000313" key="1">
    <source>
        <dbReference type="EMBL" id="KAK7047116.1"/>
    </source>
</evidence>
<proteinExistence type="predicted"/>
<dbReference type="EMBL" id="JAYKXP010000021">
    <property type="protein sequence ID" value="KAK7047116.1"/>
    <property type="molecule type" value="Genomic_DNA"/>
</dbReference>
<dbReference type="Proteomes" id="UP001383192">
    <property type="component" value="Unassembled WGS sequence"/>
</dbReference>
<gene>
    <name evidence="1" type="ORF">VNI00_006781</name>
</gene>
<dbReference type="InterPro" id="IPR039535">
    <property type="entry name" value="ASST-like"/>
</dbReference>
<dbReference type="PANTHER" id="PTHR35340">
    <property type="entry name" value="PQQ ENZYME REPEAT PROTEIN-RELATED"/>
    <property type="match status" value="1"/>
</dbReference>
<keyword evidence="2" id="KW-1185">Reference proteome</keyword>
<protein>
    <submittedName>
        <fullName evidence="1">Uncharacterized protein</fullName>
    </submittedName>
</protein>
<accession>A0AAW0D4P0</accession>
<dbReference type="InterPro" id="IPR053143">
    <property type="entry name" value="Arylsulfate_ST"/>
</dbReference>
<name>A0AAW0D4P0_9AGAR</name>
<dbReference type="PANTHER" id="PTHR35340:SF5">
    <property type="entry name" value="ASST-DOMAIN-CONTAINING PROTEIN"/>
    <property type="match status" value="1"/>
</dbReference>
<reference evidence="1 2" key="1">
    <citation type="submission" date="2024-01" db="EMBL/GenBank/DDBJ databases">
        <title>A draft genome for a cacao thread blight-causing isolate of Paramarasmius palmivorus.</title>
        <authorList>
            <person name="Baruah I.K."/>
            <person name="Bukari Y."/>
            <person name="Amoako-Attah I."/>
            <person name="Meinhardt L.W."/>
            <person name="Bailey B.A."/>
            <person name="Cohen S.P."/>
        </authorList>
    </citation>
    <scope>NUCLEOTIDE SEQUENCE [LARGE SCALE GENOMIC DNA]</scope>
    <source>
        <strain evidence="1 2">GH-12</strain>
    </source>
</reference>